<dbReference type="AlphaFoldDB" id="A0AAN9T012"/>
<name>A0AAN9T012_PSOTE</name>
<reference evidence="1 2" key="1">
    <citation type="submission" date="2024-01" db="EMBL/GenBank/DDBJ databases">
        <title>The genomes of 5 underutilized Papilionoideae crops provide insights into root nodulation and disease resistanc.</title>
        <authorList>
            <person name="Jiang F."/>
        </authorList>
    </citation>
    <scope>NUCLEOTIDE SEQUENCE [LARGE SCALE GENOMIC DNA]</scope>
    <source>
        <strain evidence="1">DUOXIRENSHENG_FW03</strain>
        <tissue evidence="1">Leaves</tissue>
    </source>
</reference>
<protein>
    <submittedName>
        <fullName evidence="1">Uncharacterized protein</fullName>
    </submittedName>
</protein>
<evidence type="ECO:0000313" key="1">
    <source>
        <dbReference type="EMBL" id="KAK7404673.1"/>
    </source>
</evidence>
<gene>
    <name evidence="1" type="ORF">VNO78_05628</name>
</gene>
<keyword evidence="2" id="KW-1185">Reference proteome</keyword>
<proteinExistence type="predicted"/>
<sequence>MAESEALSAKATISKEANTAVIDAEINTKTQFPSFICFHVKDAVKYSNVCTDRIAEEPDDKSDQVSHELVITISWVYPLAIKSPECGLPSCIICIRSKRGFAHLIHDLSIPKEDGTAFLEIYQFNGIHYNCNWKEIYKRQKMNNLLKQKACEAKWRG</sequence>
<accession>A0AAN9T012</accession>
<comment type="caution">
    <text evidence="1">The sequence shown here is derived from an EMBL/GenBank/DDBJ whole genome shotgun (WGS) entry which is preliminary data.</text>
</comment>
<evidence type="ECO:0000313" key="2">
    <source>
        <dbReference type="Proteomes" id="UP001386955"/>
    </source>
</evidence>
<dbReference type="EMBL" id="JAYMYS010000002">
    <property type="protein sequence ID" value="KAK7404673.1"/>
    <property type="molecule type" value="Genomic_DNA"/>
</dbReference>
<organism evidence="1 2">
    <name type="scientific">Psophocarpus tetragonolobus</name>
    <name type="common">Winged bean</name>
    <name type="synonym">Dolichos tetragonolobus</name>
    <dbReference type="NCBI Taxonomy" id="3891"/>
    <lineage>
        <taxon>Eukaryota</taxon>
        <taxon>Viridiplantae</taxon>
        <taxon>Streptophyta</taxon>
        <taxon>Embryophyta</taxon>
        <taxon>Tracheophyta</taxon>
        <taxon>Spermatophyta</taxon>
        <taxon>Magnoliopsida</taxon>
        <taxon>eudicotyledons</taxon>
        <taxon>Gunneridae</taxon>
        <taxon>Pentapetalae</taxon>
        <taxon>rosids</taxon>
        <taxon>fabids</taxon>
        <taxon>Fabales</taxon>
        <taxon>Fabaceae</taxon>
        <taxon>Papilionoideae</taxon>
        <taxon>50 kb inversion clade</taxon>
        <taxon>NPAAA clade</taxon>
        <taxon>indigoferoid/millettioid clade</taxon>
        <taxon>Phaseoleae</taxon>
        <taxon>Psophocarpus</taxon>
    </lineage>
</organism>
<dbReference type="Proteomes" id="UP001386955">
    <property type="component" value="Unassembled WGS sequence"/>
</dbReference>